<dbReference type="OrthoDB" id="1351981at2"/>
<evidence type="ECO:0008006" key="3">
    <source>
        <dbReference type="Google" id="ProtNLM"/>
    </source>
</evidence>
<name>A0A1S9PN73_9SPHI</name>
<organism evidence="1 2">
    <name type="scientific">Mucilaginibacter pedocola</name>
    <dbReference type="NCBI Taxonomy" id="1792845"/>
    <lineage>
        <taxon>Bacteria</taxon>
        <taxon>Pseudomonadati</taxon>
        <taxon>Bacteroidota</taxon>
        <taxon>Sphingobacteriia</taxon>
        <taxon>Sphingobacteriales</taxon>
        <taxon>Sphingobacteriaceae</taxon>
        <taxon>Mucilaginibacter</taxon>
    </lineage>
</organism>
<dbReference type="Gene3D" id="3.90.1140.10">
    <property type="entry name" value="Cyclic phosphodiesterase"/>
    <property type="match status" value="1"/>
</dbReference>
<dbReference type="RefSeq" id="WP_078346219.1">
    <property type="nucleotide sequence ID" value="NZ_MBTF01000001.1"/>
</dbReference>
<evidence type="ECO:0000313" key="2">
    <source>
        <dbReference type="Proteomes" id="UP000189739"/>
    </source>
</evidence>
<comment type="caution">
    <text evidence="1">The sequence shown here is derived from an EMBL/GenBank/DDBJ whole genome shotgun (WGS) entry which is preliminary data.</text>
</comment>
<gene>
    <name evidence="1" type="ORF">BC343_02955</name>
</gene>
<dbReference type="Proteomes" id="UP000189739">
    <property type="component" value="Unassembled WGS sequence"/>
</dbReference>
<reference evidence="1 2" key="1">
    <citation type="submission" date="2016-07" db="EMBL/GenBank/DDBJ databases">
        <title>Genomic analysis of zinc-resistant bacterium Mucilaginibacter pedocola TBZ30.</title>
        <authorList>
            <person name="Huang J."/>
            <person name="Tang J."/>
        </authorList>
    </citation>
    <scope>NUCLEOTIDE SEQUENCE [LARGE SCALE GENOMIC DNA]</scope>
    <source>
        <strain evidence="1 2">TBZ30</strain>
    </source>
</reference>
<evidence type="ECO:0000313" key="1">
    <source>
        <dbReference type="EMBL" id="OOQ62028.1"/>
    </source>
</evidence>
<dbReference type="EMBL" id="MBTF01000001">
    <property type="protein sequence ID" value="OOQ62028.1"/>
    <property type="molecule type" value="Genomic_DNA"/>
</dbReference>
<accession>A0A1S9PN73</accession>
<proteinExistence type="predicted"/>
<sequence length="109" mass="12904">MEITDFEFLTHGKNKRSICAALKLDAETKGWFNEVMNILAPGKKINRPHITIARDIPIESFNILWPYFQKLEYNDRFIMDHLDILEQEISDYYCPMLPFRKIAFSKSDC</sequence>
<protein>
    <recommendedName>
        <fullName evidence="3">Phosphoesterase HXTX domain-containing protein</fullName>
    </recommendedName>
</protein>
<dbReference type="AlphaFoldDB" id="A0A1S9PN73"/>
<keyword evidence="2" id="KW-1185">Reference proteome</keyword>